<dbReference type="PROSITE" id="PS00183">
    <property type="entry name" value="UBC_1"/>
    <property type="match status" value="1"/>
</dbReference>
<dbReference type="Gene3D" id="3.10.110.10">
    <property type="entry name" value="Ubiquitin Conjugating Enzyme"/>
    <property type="match status" value="1"/>
</dbReference>
<comment type="similarity">
    <text evidence="4">Belongs to the ubiquitin-conjugating enzyme family.</text>
</comment>
<evidence type="ECO:0000256" key="1">
    <source>
        <dbReference type="ARBA" id="ARBA00022679"/>
    </source>
</evidence>
<dbReference type="AlphaFoldDB" id="A0AAW2H8N2"/>
<evidence type="ECO:0000313" key="6">
    <source>
        <dbReference type="EMBL" id="KAL0266096.1"/>
    </source>
</evidence>
<feature type="domain" description="UBC core" evidence="5">
    <location>
        <begin position="1"/>
        <end position="137"/>
    </location>
</feature>
<reference evidence="6" key="1">
    <citation type="journal article" date="2024" name="Gigascience">
        <title>Chromosome-level genome of the poultry shaft louse Menopon gallinae provides insight into the host-switching and adaptive evolution of parasitic lice.</title>
        <authorList>
            <person name="Xu Y."/>
            <person name="Ma L."/>
            <person name="Liu S."/>
            <person name="Liang Y."/>
            <person name="Liu Q."/>
            <person name="He Z."/>
            <person name="Tian L."/>
            <person name="Duan Y."/>
            <person name="Cai W."/>
            <person name="Li H."/>
            <person name="Song F."/>
        </authorList>
    </citation>
    <scope>NUCLEOTIDE SEQUENCE</scope>
    <source>
        <strain evidence="6">Cailab_2023a</strain>
    </source>
</reference>
<evidence type="ECO:0000259" key="5">
    <source>
        <dbReference type="PROSITE" id="PS50127"/>
    </source>
</evidence>
<dbReference type="Pfam" id="PF00179">
    <property type="entry name" value="UQ_con"/>
    <property type="match status" value="1"/>
</dbReference>
<keyword evidence="2 4" id="KW-0833">Ubl conjugation pathway</keyword>
<keyword evidence="1" id="KW-0808">Transferase</keyword>
<dbReference type="InterPro" id="IPR016135">
    <property type="entry name" value="UBQ-conjugating_enzyme/RWD"/>
</dbReference>
<dbReference type="SMART" id="SM00212">
    <property type="entry name" value="UBCc"/>
    <property type="match status" value="1"/>
</dbReference>
<dbReference type="PANTHER" id="PTHR24067">
    <property type="entry name" value="UBIQUITIN-CONJUGATING ENZYME E2"/>
    <property type="match status" value="1"/>
</dbReference>
<dbReference type="GO" id="GO:0016740">
    <property type="term" value="F:transferase activity"/>
    <property type="evidence" value="ECO:0007669"/>
    <property type="project" value="UniProtKB-KW"/>
</dbReference>
<dbReference type="GO" id="GO:0005524">
    <property type="term" value="F:ATP binding"/>
    <property type="evidence" value="ECO:0007669"/>
    <property type="project" value="UniProtKB-UniRule"/>
</dbReference>
<evidence type="ECO:0000256" key="3">
    <source>
        <dbReference type="PROSITE-ProRule" id="PRU10133"/>
    </source>
</evidence>
<name>A0AAW2H8N2_9NEOP</name>
<dbReference type="InterPro" id="IPR050113">
    <property type="entry name" value="Ub_conjugating_enzyme"/>
</dbReference>
<keyword evidence="4" id="KW-0067">ATP-binding</keyword>
<comment type="caution">
    <text evidence="6">The sequence shown here is derived from an EMBL/GenBank/DDBJ whole genome shotgun (WGS) entry which is preliminary data.</text>
</comment>
<dbReference type="PROSITE" id="PS50127">
    <property type="entry name" value="UBC_2"/>
    <property type="match status" value="1"/>
</dbReference>
<evidence type="ECO:0000256" key="4">
    <source>
        <dbReference type="RuleBase" id="RU362109"/>
    </source>
</evidence>
<dbReference type="InterPro" id="IPR000608">
    <property type="entry name" value="UBC"/>
</dbReference>
<sequence length="144" mass="16658">MRKTRGYMMYARPVSENNKLNIMQWECGIPGTDMYAGGYFRINLFFKQTYPFTPPVAQFVCPVYHPNVYENGTVCLDLLGDKWKPSLGIERVLYALQQLLANPNIKSPANKAASDEYKNSKARFARKVRENIKKYHTGHEWATE</sequence>
<proteinExistence type="inferred from homology"/>
<gene>
    <name evidence="6" type="ORF">PYX00_011812</name>
</gene>
<dbReference type="SUPFAM" id="SSF54495">
    <property type="entry name" value="UBC-like"/>
    <property type="match status" value="1"/>
</dbReference>
<organism evidence="6">
    <name type="scientific">Menopon gallinae</name>
    <name type="common">poultry shaft louse</name>
    <dbReference type="NCBI Taxonomy" id="328185"/>
    <lineage>
        <taxon>Eukaryota</taxon>
        <taxon>Metazoa</taxon>
        <taxon>Ecdysozoa</taxon>
        <taxon>Arthropoda</taxon>
        <taxon>Hexapoda</taxon>
        <taxon>Insecta</taxon>
        <taxon>Pterygota</taxon>
        <taxon>Neoptera</taxon>
        <taxon>Paraneoptera</taxon>
        <taxon>Psocodea</taxon>
        <taxon>Troctomorpha</taxon>
        <taxon>Phthiraptera</taxon>
        <taxon>Amblycera</taxon>
        <taxon>Menoponidae</taxon>
        <taxon>Menopon</taxon>
    </lineage>
</organism>
<protein>
    <recommendedName>
        <fullName evidence="5">UBC core domain-containing protein</fullName>
    </recommendedName>
</protein>
<feature type="active site" description="Glycyl thioester intermediate" evidence="3">
    <location>
        <position position="75"/>
    </location>
</feature>
<accession>A0AAW2H8N2</accession>
<evidence type="ECO:0000256" key="2">
    <source>
        <dbReference type="ARBA" id="ARBA00022786"/>
    </source>
</evidence>
<dbReference type="InterPro" id="IPR023313">
    <property type="entry name" value="UBQ-conjugating_AS"/>
</dbReference>
<keyword evidence="4" id="KW-0547">Nucleotide-binding</keyword>
<dbReference type="EMBL" id="JARGDH010000006">
    <property type="protein sequence ID" value="KAL0266096.1"/>
    <property type="molecule type" value="Genomic_DNA"/>
</dbReference>